<organism evidence="2 3">
    <name type="scientific">Chitinophaga qingshengii</name>
    <dbReference type="NCBI Taxonomy" id="1569794"/>
    <lineage>
        <taxon>Bacteria</taxon>
        <taxon>Pseudomonadati</taxon>
        <taxon>Bacteroidota</taxon>
        <taxon>Chitinophagia</taxon>
        <taxon>Chitinophagales</taxon>
        <taxon>Chitinophagaceae</taxon>
        <taxon>Chitinophaga</taxon>
    </lineage>
</organism>
<comment type="caution">
    <text evidence="2">The sequence shown here is derived from an EMBL/GenBank/DDBJ whole genome shotgun (WGS) entry which is preliminary data.</text>
</comment>
<dbReference type="Proteomes" id="UP000659124">
    <property type="component" value="Unassembled WGS sequence"/>
</dbReference>
<keyword evidence="1" id="KW-0732">Signal</keyword>
<accession>A0ABR7TL81</accession>
<evidence type="ECO:0008006" key="4">
    <source>
        <dbReference type="Google" id="ProtNLM"/>
    </source>
</evidence>
<reference evidence="2 3" key="1">
    <citation type="submission" date="2020-09" db="EMBL/GenBank/DDBJ databases">
        <title>Genome sequences of type strains of Chitinophaga qingshengii and Chitinophaga varians.</title>
        <authorList>
            <person name="Kittiwongwattana C."/>
        </authorList>
    </citation>
    <scope>NUCLEOTIDE SEQUENCE [LARGE SCALE GENOMIC DNA]</scope>
    <source>
        <strain evidence="2 3">JCM 30026</strain>
    </source>
</reference>
<sequence>MYLFSKRLFFLLVVVALMASCRKGELPEEHYVGKVHVTLLNLPNTPKIMMYFDGRQLDTINPIGGNSFMVPAGKPGKLSAYDANKHELLADTLINIAANHTQQFRFAYSQDFGLKGFIGEGSNGGAVPKDSFDVQFFNKLDASFFPLEKYDLSFIFADPETGDILDYPAVMKGWSRGKLSPVIRFRATNNNGNEYTFAAKLIDPATGQVIIQPDGSEFFVFTGAQLGGKTQICTVANDPAAGYITTNPIDL</sequence>
<gene>
    <name evidence="2" type="ORF">ICL07_12745</name>
</gene>
<name>A0ABR7TL81_9BACT</name>
<proteinExistence type="predicted"/>
<dbReference type="PROSITE" id="PS51257">
    <property type="entry name" value="PROKAR_LIPOPROTEIN"/>
    <property type="match status" value="1"/>
</dbReference>
<evidence type="ECO:0000256" key="1">
    <source>
        <dbReference type="SAM" id="SignalP"/>
    </source>
</evidence>
<feature type="chain" id="PRO_5045125026" description="DUF4397 domain-containing protein" evidence="1">
    <location>
        <begin position="20"/>
        <end position="251"/>
    </location>
</feature>
<dbReference type="EMBL" id="JACVFC010000001">
    <property type="protein sequence ID" value="MBC9931250.1"/>
    <property type="molecule type" value="Genomic_DNA"/>
</dbReference>
<keyword evidence="3" id="KW-1185">Reference proteome</keyword>
<feature type="signal peptide" evidence="1">
    <location>
        <begin position="1"/>
        <end position="19"/>
    </location>
</feature>
<evidence type="ECO:0000313" key="2">
    <source>
        <dbReference type="EMBL" id="MBC9931250.1"/>
    </source>
</evidence>
<protein>
    <recommendedName>
        <fullName evidence="4">DUF4397 domain-containing protein</fullName>
    </recommendedName>
</protein>
<dbReference type="RefSeq" id="WP_188088283.1">
    <property type="nucleotide sequence ID" value="NZ_JACVFC010000001.1"/>
</dbReference>
<evidence type="ECO:0000313" key="3">
    <source>
        <dbReference type="Proteomes" id="UP000659124"/>
    </source>
</evidence>